<accession>A0A916PG25</accession>
<reference evidence="2" key="1">
    <citation type="submission" date="2015-03" db="EMBL/GenBank/DDBJ databases">
        <authorList>
            <consortium name="Pathogen Informatics"/>
        </authorList>
    </citation>
    <scope>NUCLEOTIDE SEQUENCE [LARGE SCALE GENOMIC DNA]</scope>
    <source>
        <strain evidence="2">N09902308</strain>
    </source>
</reference>
<sequence>MNVIGSTRDHSASRSRSSRAALTWDSTVSSVEVTW</sequence>
<dbReference type="EMBL" id="CSBK01000223">
    <property type="protein sequence ID" value="COX11847.1"/>
    <property type="molecule type" value="Genomic_DNA"/>
</dbReference>
<dbReference type="Proteomes" id="UP000039021">
    <property type="component" value="Unassembled WGS sequence"/>
</dbReference>
<evidence type="ECO:0000313" key="1">
    <source>
        <dbReference type="EMBL" id="COX11847.1"/>
    </source>
</evidence>
<name>A0A916PG25_MYCTX</name>
<organism evidence="1 2">
    <name type="scientific">Mycobacterium tuberculosis</name>
    <dbReference type="NCBI Taxonomy" id="1773"/>
    <lineage>
        <taxon>Bacteria</taxon>
        <taxon>Bacillati</taxon>
        <taxon>Actinomycetota</taxon>
        <taxon>Actinomycetes</taxon>
        <taxon>Mycobacteriales</taxon>
        <taxon>Mycobacteriaceae</taxon>
        <taxon>Mycobacterium</taxon>
        <taxon>Mycobacterium tuberculosis complex</taxon>
    </lineage>
</organism>
<gene>
    <name evidence="1" type="ORF">ERS007739_00711</name>
</gene>
<protein>
    <submittedName>
        <fullName evidence="1">Uncharacterized protein</fullName>
    </submittedName>
</protein>
<comment type="caution">
    <text evidence="1">The sequence shown here is derived from an EMBL/GenBank/DDBJ whole genome shotgun (WGS) entry which is preliminary data.</text>
</comment>
<dbReference type="AlphaFoldDB" id="A0A916PG25"/>
<evidence type="ECO:0000313" key="2">
    <source>
        <dbReference type="Proteomes" id="UP000039021"/>
    </source>
</evidence>
<proteinExistence type="predicted"/>